<dbReference type="RefSeq" id="WP_191320795.1">
    <property type="nucleotide sequence ID" value="NZ_BNCG01000025.1"/>
</dbReference>
<dbReference type="EMBL" id="JBHRYC010000055">
    <property type="protein sequence ID" value="MFC3637977.1"/>
    <property type="molecule type" value="Genomic_DNA"/>
</dbReference>
<comment type="caution">
    <text evidence="1">The sequence shown here is derived from an EMBL/GenBank/DDBJ whole genome shotgun (WGS) entry which is preliminary data.</text>
</comment>
<gene>
    <name evidence="1" type="ORF">ACFONL_11440</name>
</gene>
<keyword evidence="2" id="KW-1185">Reference proteome</keyword>
<organism evidence="1 2">
    <name type="scientific">Camelimonas fluminis</name>
    <dbReference type="NCBI Taxonomy" id="1576911"/>
    <lineage>
        <taxon>Bacteria</taxon>
        <taxon>Pseudomonadati</taxon>
        <taxon>Pseudomonadota</taxon>
        <taxon>Alphaproteobacteria</taxon>
        <taxon>Hyphomicrobiales</taxon>
        <taxon>Chelatococcaceae</taxon>
        <taxon>Camelimonas</taxon>
    </lineage>
</organism>
<name>A0ABV7UGY8_9HYPH</name>
<proteinExistence type="predicted"/>
<evidence type="ECO:0000313" key="2">
    <source>
        <dbReference type="Proteomes" id="UP001595704"/>
    </source>
</evidence>
<evidence type="ECO:0000313" key="1">
    <source>
        <dbReference type="EMBL" id="MFC3637977.1"/>
    </source>
</evidence>
<protein>
    <submittedName>
        <fullName evidence="1">Uncharacterized protein</fullName>
    </submittedName>
</protein>
<dbReference type="Proteomes" id="UP001595704">
    <property type="component" value="Unassembled WGS sequence"/>
</dbReference>
<accession>A0ABV7UGY8</accession>
<reference evidence="2" key="1">
    <citation type="journal article" date="2019" name="Int. J. Syst. Evol. Microbiol.">
        <title>The Global Catalogue of Microorganisms (GCM) 10K type strain sequencing project: providing services to taxonomists for standard genome sequencing and annotation.</title>
        <authorList>
            <consortium name="The Broad Institute Genomics Platform"/>
            <consortium name="The Broad Institute Genome Sequencing Center for Infectious Disease"/>
            <person name="Wu L."/>
            <person name="Ma J."/>
        </authorList>
    </citation>
    <scope>NUCLEOTIDE SEQUENCE [LARGE SCALE GENOMIC DNA]</scope>
    <source>
        <strain evidence="2">KCTC 42282</strain>
    </source>
</reference>
<sequence length="125" mass="14242">MMRSVAPVEPVKGGIDVICRENGRFFLLMWGEPVSLVDYEDAVLYLDIGRSELGLYFYHPATEKDFRRKVVLVETQVPENINGFMTAALVGQRLVDVVLIDSRYTLENLRVEGIQNFMATCRLVL</sequence>